<dbReference type="InterPro" id="IPR012506">
    <property type="entry name" value="TMEM86B-like"/>
</dbReference>
<evidence type="ECO:0000256" key="2">
    <source>
        <dbReference type="ARBA" id="ARBA00007375"/>
    </source>
</evidence>
<sequence>MRVFFIIVLILQILMIVSDGIYVLRKMNKMRKENGELNLVVKMCFSFSMIVVAFLLWRNNFGTLRNYSLLILLGMCFSAIGDMVMARIIKLKNRLIGGMTFFSFAHIFYIFAYIEAISAYKENYNYLIFILMAMWIFCIILWRLFVFNFNKSLTLNIVALIYALIICTMASFAINISLAVSGPWWITTIGAFLFIISDFLIGLSEIKEKGPKNQSVWVWLTYVPAQICIVYTLALL</sequence>
<dbReference type="Proteomes" id="UP000627166">
    <property type="component" value="Unassembled WGS sequence"/>
</dbReference>
<keyword evidence="5 6" id="KW-0472">Membrane</keyword>
<accession>A0ABR8YVD7</accession>
<dbReference type="Pfam" id="PF07947">
    <property type="entry name" value="YhhN"/>
    <property type="match status" value="1"/>
</dbReference>
<gene>
    <name evidence="7" type="ORF">H9637_12780</name>
</gene>
<reference evidence="7 8" key="1">
    <citation type="submission" date="2020-08" db="EMBL/GenBank/DDBJ databases">
        <title>A Genomic Blueprint of the Chicken Gut Microbiome.</title>
        <authorList>
            <person name="Gilroy R."/>
            <person name="Ravi A."/>
            <person name="Getino M."/>
            <person name="Pursley I."/>
            <person name="Horton D.L."/>
            <person name="Alikhan N.-F."/>
            <person name="Baker D."/>
            <person name="Gharbi K."/>
            <person name="Hall N."/>
            <person name="Watson M."/>
            <person name="Adriaenssens E.M."/>
            <person name="Foster-Nyarko E."/>
            <person name="Jarju S."/>
            <person name="Secka A."/>
            <person name="Antonio M."/>
            <person name="Oren A."/>
            <person name="Chaudhuri R."/>
            <person name="La Ragione R.M."/>
            <person name="Hildebrand F."/>
            <person name="Pallen M.J."/>
        </authorList>
    </citation>
    <scope>NUCLEOTIDE SEQUENCE [LARGE SCALE GENOMIC DNA]</scope>
    <source>
        <strain evidence="7 8">N37</strain>
    </source>
</reference>
<dbReference type="PANTHER" id="PTHR31885:SF6">
    <property type="entry name" value="GH04784P"/>
    <property type="match status" value="1"/>
</dbReference>
<proteinExistence type="inferred from homology"/>
<comment type="similarity">
    <text evidence="2">Belongs to the TMEM86 family.</text>
</comment>
<dbReference type="RefSeq" id="WP_191740865.1">
    <property type="nucleotide sequence ID" value="NZ_JACSQB010000101.1"/>
</dbReference>
<keyword evidence="3 6" id="KW-0812">Transmembrane</keyword>
<evidence type="ECO:0000256" key="5">
    <source>
        <dbReference type="ARBA" id="ARBA00023136"/>
    </source>
</evidence>
<feature type="transmembrane region" description="Helical" evidence="6">
    <location>
        <begin position="37"/>
        <end position="57"/>
    </location>
</feature>
<feature type="transmembrane region" description="Helical" evidence="6">
    <location>
        <begin position="69"/>
        <end position="88"/>
    </location>
</feature>
<keyword evidence="4 6" id="KW-1133">Transmembrane helix</keyword>
<comment type="subcellular location">
    <subcellularLocation>
        <location evidence="1">Membrane</location>
        <topology evidence="1">Multi-pass membrane protein</topology>
    </subcellularLocation>
</comment>
<dbReference type="PANTHER" id="PTHR31885">
    <property type="entry name" value="GH04784P"/>
    <property type="match status" value="1"/>
</dbReference>
<feature type="transmembrane region" description="Helical" evidence="6">
    <location>
        <begin position="184"/>
        <end position="204"/>
    </location>
</feature>
<dbReference type="EMBL" id="JACSQB010000101">
    <property type="protein sequence ID" value="MBD8047906.1"/>
    <property type="molecule type" value="Genomic_DNA"/>
</dbReference>
<feature type="transmembrane region" description="Helical" evidence="6">
    <location>
        <begin position="216"/>
        <end position="234"/>
    </location>
</feature>
<protein>
    <submittedName>
        <fullName evidence="7">Lysoplasmalogenase</fullName>
    </submittedName>
</protein>
<evidence type="ECO:0000256" key="3">
    <source>
        <dbReference type="ARBA" id="ARBA00022692"/>
    </source>
</evidence>
<feature type="transmembrane region" description="Helical" evidence="6">
    <location>
        <begin position="6"/>
        <end position="25"/>
    </location>
</feature>
<feature type="transmembrane region" description="Helical" evidence="6">
    <location>
        <begin position="126"/>
        <end position="145"/>
    </location>
</feature>
<keyword evidence="8" id="KW-1185">Reference proteome</keyword>
<feature type="transmembrane region" description="Helical" evidence="6">
    <location>
        <begin position="157"/>
        <end position="178"/>
    </location>
</feature>
<comment type="caution">
    <text evidence="7">The sequence shown here is derived from an EMBL/GenBank/DDBJ whole genome shotgun (WGS) entry which is preliminary data.</text>
</comment>
<organism evidence="7 8">
    <name type="scientific">Clostridium faecium</name>
    <dbReference type="NCBI Taxonomy" id="2762223"/>
    <lineage>
        <taxon>Bacteria</taxon>
        <taxon>Bacillati</taxon>
        <taxon>Bacillota</taxon>
        <taxon>Clostridia</taxon>
        <taxon>Eubacteriales</taxon>
        <taxon>Clostridiaceae</taxon>
        <taxon>Clostridium</taxon>
    </lineage>
</organism>
<feature type="transmembrane region" description="Helical" evidence="6">
    <location>
        <begin position="95"/>
        <end position="114"/>
    </location>
</feature>
<evidence type="ECO:0000313" key="7">
    <source>
        <dbReference type="EMBL" id="MBD8047906.1"/>
    </source>
</evidence>
<evidence type="ECO:0000256" key="4">
    <source>
        <dbReference type="ARBA" id="ARBA00022989"/>
    </source>
</evidence>
<evidence type="ECO:0000256" key="1">
    <source>
        <dbReference type="ARBA" id="ARBA00004141"/>
    </source>
</evidence>
<evidence type="ECO:0000256" key="6">
    <source>
        <dbReference type="SAM" id="Phobius"/>
    </source>
</evidence>
<name>A0ABR8YVD7_9CLOT</name>
<evidence type="ECO:0000313" key="8">
    <source>
        <dbReference type="Proteomes" id="UP000627166"/>
    </source>
</evidence>